<feature type="signal peptide" evidence="2">
    <location>
        <begin position="1"/>
        <end position="19"/>
    </location>
</feature>
<dbReference type="SUPFAM" id="SSF49870">
    <property type="entry name" value="Osmotin, thaumatin-like protein"/>
    <property type="match status" value="1"/>
</dbReference>
<dbReference type="Pfam" id="PF00314">
    <property type="entry name" value="Thaumatin"/>
    <property type="match status" value="1"/>
</dbReference>
<feature type="chain" id="PRO_5034760804" description="Thaumatin-like protein" evidence="2">
    <location>
        <begin position="20"/>
        <end position="586"/>
    </location>
</feature>
<gene>
    <name evidence="3" type="ORF">D9611_012577</name>
</gene>
<dbReference type="AlphaFoldDB" id="A0A8H5AVJ9"/>
<evidence type="ECO:0000313" key="4">
    <source>
        <dbReference type="Proteomes" id="UP000541558"/>
    </source>
</evidence>
<feature type="compositionally biased region" description="Basic and acidic residues" evidence="1">
    <location>
        <begin position="544"/>
        <end position="575"/>
    </location>
</feature>
<dbReference type="SMART" id="SM00205">
    <property type="entry name" value="THN"/>
    <property type="match status" value="1"/>
</dbReference>
<evidence type="ECO:0008006" key="5">
    <source>
        <dbReference type="Google" id="ProtNLM"/>
    </source>
</evidence>
<dbReference type="PANTHER" id="PTHR31048">
    <property type="entry name" value="OS03G0233200 PROTEIN"/>
    <property type="match status" value="1"/>
</dbReference>
<keyword evidence="4" id="KW-1185">Reference proteome</keyword>
<dbReference type="EMBL" id="JAACJK010000227">
    <property type="protein sequence ID" value="KAF5311318.1"/>
    <property type="molecule type" value="Genomic_DNA"/>
</dbReference>
<protein>
    <recommendedName>
        <fullName evidence="5">Thaumatin-like protein</fullName>
    </recommendedName>
</protein>
<evidence type="ECO:0000256" key="1">
    <source>
        <dbReference type="SAM" id="MobiDB-lite"/>
    </source>
</evidence>
<dbReference type="InterPro" id="IPR037176">
    <property type="entry name" value="Osmotin/thaumatin-like_sf"/>
</dbReference>
<accession>A0A8H5AVJ9</accession>
<dbReference type="Gene3D" id="2.60.110.10">
    <property type="entry name" value="Thaumatin"/>
    <property type="match status" value="1"/>
</dbReference>
<dbReference type="InterPro" id="IPR001938">
    <property type="entry name" value="Thaumatin"/>
</dbReference>
<organism evidence="3 4">
    <name type="scientific">Ephemerocybe angulata</name>
    <dbReference type="NCBI Taxonomy" id="980116"/>
    <lineage>
        <taxon>Eukaryota</taxon>
        <taxon>Fungi</taxon>
        <taxon>Dikarya</taxon>
        <taxon>Basidiomycota</taxon>
        <taxon>Agaricomycotina</taxon>
        <taxon>Agaricomycetes</taxon>
        <taxon>Agaricomycetidae</taxon>
        <taxon>Agaricales</taxon>
        <taxon>Agaricineae</taxon>
        <taxon>Psathyrellaceae</taxon>
        <taxon>Ephemerocybe</taxon>
    </lineage>
</organism>
<name>A0A8H5AVJ9_9AGAR</name>
<evidence type="ECO:0000313" key="3">
    <source>
        <dbReference type="EMBL" id="KAF5311318.1"/>
    </source>
</evidence>
<dbReference type="Pfam" id="PF13668">
    <property type="entry name" value="Ferritin_2"/>
    <property type="match status" value="1"/>
</dbReference>
<proteinExistence type="predicted"/>
<comment type="caution">
    <text evidence="3">The sequence shown here is derived from an EMBL/GenBank/DDBJ whole genome shotgun (WGS) entry which is preliminary data.</text>
</comment>
<dbReference type="PROSITE" id="PS51367">
    <property type="entry name" value="THAUMATIN_2"/>
    <property type="match status" value="1"/>
</dbReference>
<keyword evidence="2" id="KW-0732">Signal</keyword>
<evidence type="ECO:0000256" key="2">
    <source>
        <dbReference type="SAM" id="SignalP"/>
    </source>
</evidence>
<sequence length="586" mass="62692">MRFAVLASFAFAALSGVATRQITVYNACPFTIWPAMYTNNHIGGGVPSQPTGWEAPAWSVKTFGVPENWMSARIWGRRNCDFSRPGPNNCLTGGCNGGLECDRESGTGVPPATLAEFNFDGTNDWYDVSLVDGANLPMRITNTAGCPVAECPVDLGPNLSTGLVVGCTVAYTTTPSCSSRMMKGDRSTPVKMGCYKKRTANEDTNSYRIICHLSHIATYTTTTTTLLAIMKLSRCLTLLAALLPITLAAPTASSARRQVAADNDYNSRFLVYALSLEQLAVSFYDSSLSLLSADDFRAAGHPDSVRRGYEQVLKSAKAHSDYLVGEITNLGHADSTAGCDYAFPVKSTEDFINMSEAIQALAVSTYVGALDRSQSDTYTTVFGGMLGVEARYANWISTVVKYQDLADMSFEYPSSMNDTWTIAGLYVTGCPPGIAPEDIFPAGLVDWPVLTLPDTVYPGQSISISFPNTLYTADDTLFAGFRTGMDTDMYPLVGNDDGSFSLTVPQNVDGKGAVWLSVVKGDGASVRDDNMVAGPALLMMAAGQERDGAERDGADGAQRDGADGAERDGAERDGAESAVNKNAWSW</sequence>
<dbReference type="PRINTS" id="PR00347">
    <property type="entry name" value="THAUMATIN"/>
</dbReference>
<dbReference type="OrthoDB" id="1001765at2759"/>
<reference evidence="3 4" key="1">
    <citation type="journal article" date="2020" name="ISME J.">
        <title>Uncovering the hidden diversity of litter-decomposition mechanisms in mushroom-forming fungi.</title>
        <authorList>
            <person name="Floudas D."/>
            <person name="Bentzer J."/>
            <person name="Ahren D."/>
            <person name="Johansson T."/>
            <person name="Persson P."/>
            <person name="Tunlid A."/>
        </authorList>
    </citation>
    <scope>NUCLEOTIDE SEQUENCE [LARGE SCALE GENOMIC DNA]</scope>
    <source>
        <strain evidence="3 4">CBS 175.51</strain>
    </source>
</reference>
<feature type="region of interest" description="Disordered" evidence="1">
    <location>
        <begin position="544"/>
        <end position="586"/>
    </location>
</feature>
<dbReference type="Proteomes" id="UP000541558">
    <property type="component" value="Unassembled WGS sequence"/>
</dbReference>